<dbReference type="AlphaFoldDB" id="A0A6N7ZB93"/>
<dbReference type="GO" id="GO:0016811">
    <property type="term" value="F:hydrolase activity, acting on carbon-nitrogen (but not peptide) bonds, in linear amides"/>
    <property type="evidence" value="ECO:0007669"/>
    <property type="project" value="InterPro"/>
</dbReference>
<feature type="domain" description="Succinylglutamate desuccinylase/Aspartoacylase catalytic" evidence="5">
    <location>
        <begin position="9"/>
        <end position="191"/>
    </location>
</feature>
<evidence type="ECO:0000256" key="2">
    <source>
        <dbReference type="ARBA" id="ARBA00022723"/>
    </source>
</evidence>
<dbReference type="InterPro" id="IPR055438">
    <property type="entry name" value="AstE_AspA_cat"/>
</dbReference>
<dbReference type="InterPro" id="IPR043795">
    <property type="entry name" value="N-alpha-Ac-DABA-like"/>
</dbReference>
<dbReference type="PANTHER" id="PTHR37326:SF1">
    <property type="entry name" value="BLL3975 PROTEIN"/>
    <property type="match status" value="1"/>
</dbReference>
<evidence type="ECO:0000256" key="1">
    <source>
        <dbReference type="ARBA" id="ARBA00001947"/>
    </source>
</evidence>
<dbReference type="GO" id="GO:0046872">
    <property type="term" value="F:metal ion binding"/>
    <property type="evidence" value="ECO:0007669"/>
    <property type="project" value="UniProtKB-KW"/>
</dbReference>
<name>A0A6N7ZB93_9PSEU</name>
<dbReference type="Gene3D" id="3.40.630.10">
    <property type="entry name" value="Zn peptidases"/>
    <property type="match status" value="1"/>
</dbReference>
<dbReference type="RefSeq" id="WP_154761073.1">
    <property type="nucleotide sequence ID" value="NZ_WMBA01000084.1"/>
</dbReference>
<reference evidence="6 7" key="1">
    <citation type="submission" date="2019-11" db="EMBL/GenBank/DDBJ databases">
        <title>Draft genome of Amycolatopsis RM579.</title>
        <authorList>
            <person name="Duangmal K."/>
            <person name="Mingma R."/>
        </authorList>
    </citation>
    <scope>NUCLEOTIDE SEQUENCE [LARGE SCALE GENOMIC DNA]</scope>
    <source>
        <strain evidence="6 7">RM579</strain>
    </source>
</reference>
<evidence type="ECO:0000256" key="3">
    <source>
        <dbReference type="ARBA" id="ARBA00022801"/>
    </source>
</evidence>
<organism evidence="6 7">
    <name type="scientific">Amycolatopsis pithecellobii</name>
    <dbReference type="NCBI Taxonomy" id="664692"/>
    <lineage>
        <taxon>Bacteria</taxon>
        <taxon>Bacillati</taxon>
        <taxon>Actinomycetota</taxon>
        <taxon>Actinomycetes</taxon>
        <taxon>Pseudonocardiales</taxon>
        <taxon>Pseudonocardiaceae</taxon>
        <taxon>Amycolatopsis</taxon>
    </lineage>
</organism>
<dbReference type="EMBL" id="WMBA01000084">
    <property type="protein sequence ID" value="MTD59003.1"/>
    <property type="molecule type" value="Genomic_DNA"/>
</dbReference>
<keyword evidence="7" id="KW-1185">Reference proteome</keyword>
<dbReference type="GO" id="GO:0016788">
    <property type="term" value="F:hydrolase activity, acting on ester bonds"/>
    <property type="evidence" value="ECO:0007669"/>
    <property type="project" value="InterPro"/>
</dbReference>
<keyword evidence="3" id="KW-0378">Hydrolase</keyword>
<dbReference type="Pfam" id="PF24827">
    <property type="entry name" value="AstE_AspA_cat"/>
    <property type="match status" value="1"/>
</dbReference>
<dbReference type="SUPFAM" id="SSF53187">
    <property type="entry name" value="Zn-dependent exopeptidases"/>
    <property type="match status" value="1"/>
</dbReference>
<dbReference type="PIRSF" id="PIRSF039012">
    <property type="entry name" value="ASP"/>
    <property type="match status" value="1"/>
</dbReference>
<evidence type="ECO:0000313" key="6">
    <source>
        <dbReference type="EMBL" id="MTD59003.1"/>
    </source>
</evidence>
<dbReference type="Proteomes" id="UP000440096">
    <property type="component" value="Unassembled WGS sequence"/>
</dbReference>
<gene>
    <name evidence="6" type="ORF">GKO32_34210</name>
</gene>
<evidence type="ECO:0000256" key="4">
    <source>
        <dbReference type="ARBA" id="ARBA00022833"/>
    </source>
</evidence>
<comment type="cofactor">
    <cofactor evidence="1">
        <name>Zn(2+)</name>
        <dbReference type="ChEBI" id="CHEBI:29105"/>
    </cofactor>
</comment>
<keyword evidence="2" id="KW-0479">Metal-binding</keyword>
<keyword evidence="4" id="KW-0862">Zinc</keyword>
<protein>
    <recommendedName>
        <fullName evidence="5">Succinylglutamate desuccinylase/Aspartoacylase catalytic domain-containing protein</fullName>
    </recommendedName>
</protein>
<evidence type="ECO:0000259" key="5">
    <source>
        <dbReference type="Pfam" id="PF24827"/>
    </source>
</evidence>
<dbReference type="PANTHER" id="PTHR37326">
    <property type="entry name" value="BLL3975 PROTEIN"/>
    <property type="match status" value="1"/>
</dbReference>
<dbReference type="InterPro" id="IPR053138">
    <property type="entry name" value="N-alpha-Ac-DABA_deacetylase"/>
</dbReference>
<accession>A0A6N7ZB93</accession>
<proteinExistence type="predicted"/>
<sequence>MTTVHGDKPGPTVALLGGVHGDEDEGVLAVRRLLTLLVHEDLAGRVRAVAPANPAAWAAGTRTSPSDEGNLARCFPGDHGSPTGVLAGALTSALIDGADLLIDLHSAGAAYHMPLFCGLVGNAPGAEGSRRAAEAFGAPLVWAHPDVPPGRSLTVAAKRGIPALYAECSGGGGIRSDELDTYVTGVLSVLAEFGALPAQHRRSAPRMRWVHGGGDLDCGGQAERNGLFATVAAVGQDVAEGDEIGRMYGYEGGLLEVVRAPRRGVVMFLRRRARTRVGDVLFALAEQTETPR</sequence>
<evidence type="ECO:0000313" key="7">
    <source>
        <dbReference type="Proteomes" id="UP000440096"/>
    </source>
</evidence>
<comment type="caution">
    <text evidence="6">The sequence shown here is derived from an EMBL/GenBank/DDBJ whole genome shotgun (WGS) entry which is preliminary data.</text>
</comment>
<dbReference type="OrthoDB" id="9782876at2"/>